<proteinExistence type="predicted"/>
<dbReference type="EMBL" id="KY780961">
    <property type="protein sequence ID" value="ARG42053.1"/>
    <property type="molecule type" value="Genomic_DNA"/>
</dbReference>
<gene>
    <name evidence="2" type="primary">E4</name>
</gene>
<sequence length="148" mass="16962">MLQDLAKQENGLFCIKTVNFPLLLLPVLVGTAPSTPSSHRVPGRAPTPWAKKKDDEKDILPPVPRDLLDRARRRATGTPARRRLEDDFAEDEEKENQPPNDENYEGPRPDHLSRLLEQWGHDIDWLKTKVSQDLDDYKKRLGIPTSSY</sequence>
<reference evidence="2" key="1">
    <citation type="journal article" date="2017" name="Genome Announc.">
        <title>Genome Sequence of a Novel Human Gammapapillomavirus Isolated from Skin.</title>
        <authorList>
            <person name="Dutta S."/>
            <person name="Robitaille A."/>
            <person name="Olivier M."/>
            <person name="Rollison D.E."/>
            <person name="Tommasino M."/>
            <person name="Gheit T."/>
        </authorList>
    </citation>
    <scope>NUCLEOTIDE SEQUENCE</scope>
    <source>
        <strain evidence="2">MTS2</strain>
    </source>
</reference>
<name>A0A1W5VLP8_9PAPI</name>
<evidence type="ECO:0000313" key="2">
    <source>
        <dbReference type="EMBL" id="ARG42053.1"/>
    </source>
</evidence>
<feature type="region of interest" description="Disordered" evidence="1">
    <location>
        <begin position="32"/>
        <end position="111"/>
    </location>
</feature>
<accession>A0A1W5VLP8</accession>
<protein>
    <submittedName>
        <fullName evidence="2">E4</fullName>
    </submittedName>
</protein>
<evidence type="ECO:0000256" key="1">
    <source>
        <dbReference type="SAM" id="MobiDB-lite"/>
    </source>
</evidence>
<organism evidence="2">
    <name type="scientific">Human papillomavirus</name>
    <dbReference type="NCBI Taxonomy" id="10566"/>
    <lineage>
        <taxon>Viruses</taxon>
        <taxon>Monodnaviria</taxon>
        <taxon>Shotokuvirae</taxon>
        <taxon>Cossaviricota</taxon>
        <taxon>Papovaviricetes</taxon>
        <taxon>Zurhausenvirales</taxon>
        <taxon>Papillomaviridae</taxon>
    </lineage>
</organism>